<evidence type="ECO:0000313" key="3">
    <source>
        <dbReference type="EMBL" id="GAN95622.1"/>
    </source>
</evidence>
<comment type="caution">
    <text evidence="3">The sequence shown here is derived from an EMBL/GenBank/DDBJ whole genome shotgun (WGS) entry which is preliminary data.</text>
</comment>
<accession>A0A0D6PWB1</accession>
<evidence type="ECO:0000256" key="1">
    <source>
        <dbReference type="SAM" id="MobiDB-lite"/>
    </source>
</evidence>
<feature type="signal peptide" evidence="2">
    <location>
        <begin position="1"/>
        <end position="24"/>
    </location>
</feature>
<dbReference type="Proteomes" id="UP000032675">
    <property type="component" value="Unassembled WGS sequence"/>
</dbReference>
<dbReference type="AlphaFoldDB" id="A0A0D6PWB1"/>
<dbReference type="RefSeq" id="WP_019086331.1">
    <property type="nucleotide sequence ID" value="NZ_BANI01000031.1"/>
</dbReference>
<organism evidence="3 4">
    <name type="scientific">Komagataeibacter europaeus NBRC 3261</name>
    <dbReference type="NCBI Taxonomy" id="1234669"/>
    <lineage>
        <taxon>Bacteria</taxon>
        <taxon>Pseudomonadati</taxon>
        <taxon>Pseudomonadota</taxon>
        <taxon>Alphaproteobacteria</taxon>
        <taxon>Acetobacterales</taxon>
        <taxon>Acetobacteraceae</taxon>
        <taxon>Komagataeibacter</taxon>
    </lineage>
</organism>
<dbReference type="EMBL" id="BANI01000031">
    <property type="protein sequence ID" value="GAN95622.1"/>
    <property type="molecule type" value="Genomic_DNA"/>
</dbReference>
<gene>
    <name evidence="3" type="ORF">Geu3261_0031_027</name>
</gene>
<proteinExistence type="predicted"/>
<feature type="compositionally biased region" description="Low complexity" evidence="1">
    <location>
        <begin position="88"/>
        <end position="102"/>
    </location>
</feature>
<evidence type="ECO:0000313" key="4">
    <source>
        <dbReference type="Proteomes" id="UP000032675"/>
    </source>
</evidence>
<sequence length="102" mass="10394">MIARPLRIASLVAFALCPGVAAHAQGNTPPRMPVETMPERGAPSTSTSRTPDSACRTQDTAHGHSHPCPRKDPSNPSIPGTQPGGGAAPSSSSTPPTGNMDE</sequence>
<feature type="region of interest" description="Disordered" evidence="1">
    <location>
        <begin position="22"/>
        <end position="102"/>
    </location>
</feature>
<name>A0A0D6PWB1_KOMEU</name>
<evidence type="ECO:0000256" key="2">
    <source>
        <dbReference type="SAM" id="SignalP"/>
    </source>
</evidence>
<reference evidence="3 4" key="1">
    <citation type="submission" date="2012-11" db="EMBL/GenBank/DDBJ databases">
        <title>Whole genome sequence of Gluconacetobacter europaeus NBRC3261.</title>
        <authorList>
            <person name="Azuma Y."/>
            <person name="Higashiura N."/>
            <person name="Hirakawa H."/>
            <person name="Matsushita K."/>
        </authorList>
    </citation>
    <scope>NUCLEOTIDE SEQUENCE [LARGE SCALE GENOMIC DNA]</scope>
    <source>
        <strain evidence="3 4">NBRC 3261</strain>
    </source>
</reference>
<feature type="chain" id="PRO_5002310558" evidence="2">
    <location>
        <begin position="25"/>
        <end position="102"/>
    </location>
</feature>
<keyword evidence="2" id="KW-0732">Signal</keyword>
<feature type="compositionally biased region" description="Polar residues" evidence="1">
    <location>
        <begin position="43"/>
        <end position="60"/>
    </location>
</feature>
<protein>
    <submittedName>
        <fullName evidence="3">Uncharacterized protein</fullName>
    </submittedName>
</protein>